<dbReference type="EMBL" id="JBJXBP010000002">
    <property type="protein sequence ID" value="KAL3844359.1"/>
    <property type="molecule type" value="Genomic_DNA"/>
</dbReference>
<dbReference type="PANTHER" id="PTHR46038">
    <property type="entry name" value="EXPRESSED PROTEIN-RELATED"/>
    <property type="match status" value="1"/>
</dbReference>
<dbReference type="PANTHER" id="PTHR46038:SF13">
    <property type="entry name" value="GLYCOSYLTRANSFERASE"/>
    <property type="match status" value="1"/>
</dbReference>
<reference evidence="3 4" key="1">
    <citation type="submission" date="2024-12" db="EMBL/GenBank/DDBJ databases">
        <title>The unique morphological basis and parallel evolutionary history of personate flowers in Penstemon.</title>
        <authorList>
            <person name="Depatie T.H."/>
            <person name="Wessinger C.A."/>
        </authorList>
    </citation>
    <scope>NUCLEOTIDE SEQUENCE [LARGE SCALE GENOMIC DNA]</scope>
    <source>
        <strain evidence="3">WTNN_2</strain>
        <tissue evidence="3">Leaf</tissue>
    </source>
</reference>
<dbReference type="InterPro" id="IPR044821">
    <property type="entry name" value="At1g28695/At4g15970-like"/>
</dbReference>
<keyword evidence="1" id="KW-0472">Membrane</keyword>
<feature type="domain" description="Nucleotide-diphospho-sugar transferase" evidence="2">
    <location>
        <begin position="145"/>
        <end position="343"/>
    </location>
</feature>
<comment type="caution">
    <text evidence="3">The sequence shown here is derived from an EMBL/GenBank/DDBJ whole genome shotgun (WGS) entry which is preliminary data.</text>
</comment>
<keyword evidence="4" id="KW-1185">Reference proteome</keyword>
<dbReference type="InterPro" id="IPR005069">
    <property type="entry name" value="Nucl-diP-sugar_transferase"/>
</dbReference>
<evidence type="ECO:0000259" key="2">
    <source>
        <dbReference type="Pfam" id="PF03407"/>
    </source>
</evidence>
<evidence type="ECO:0000313" key="4">
    <source>
        <dbReference type="Proteomes" id="UP001634393"/>
    </source>
</evidence>
<keyword evidence="1" id="KW-1133">Transmembrane helix</keyword>
<dbReference type="Proteomes" id="UP001634393">
    <property type="component" value="Unassembled WGS sequence"/>
</dbReference>
<name>A0ABD3U4I1_9LAMI</name>
<evidence type="ECO:0000313" key="3">
    <source>
        <dbReference type="EMBL" id="KAL3844359.1"/>
    </source>
</evidence>
<proteinExistence type="predicted"/>
<accession>A0ABD3U4I1</accession>
<gene>
    <name evidence="3" type="ORF">ACJIZ3_001762</name>
</gene>
<protein>
    <recommendedName>
        <fullName evidence="2">Nucleotide-diphospho-sugar transferase domain-containing protein</fullName>
    </recommendedName>
</protein>
<sequence>MDLDGVRSSIDIIKGGDGHNISGGELDHPRSNHYYFFRHLFKAVLLFTLVTIACFVLFNQGGAGGSPFQFLPTSFYNFTFSHASNSTAPAAGMEEVVGLEQLLKRAATPDKTVILSPLNEAWIEKDSIFDLFLESFRIGNQTAGLLKHLIVVALDQKAFDHCLGLHLNCYFLKTQGVDFSGEAHFMSADYLNIVWRKIDFLRTVLETGYSFIFTDADIMWFRNPFQQFYSDSHFQVACDKFRGNPWDLNNAPNTGLMYVKSSNQTIQFYKYWYKSREIYPAKHDQDAFNMIKRDPVVREIGLQIKFLDTAYFGGFCQSSRNFDLLCTMHANCCAGLDNKIHDLKILLDDWKKYISAFTENHDNNISQSHPISWSVPQSCGIAFLIHVNFEFWYQTNL</sequence>
<keyword evidence="1" id="KW-0812">Transmembrane</keyword>
<feature type="transmembrane region" description="Helical" evidence="1">
    <location>
        <begin position="40"/>
        <end position="58"/>
    </location>
</feature>
<dbReference type="Pfam" id="PF03407">
    <property type="entry name" value="Nucleotid_trans"/>
    <property type="match status" value="1"/>
</dbReference>
<evidence type="ECO:0000256" key="1">
    <source>
        <dbReference type="SAM" id="Phobius"/>
    </source>
</evidence>
<organism evidence="3 4">
    <name type="scientific">Penstemon smallii</name>
    <dbReference type="NCBI Taxonomy" id="265156"/>
    <lineage>
        <taxon>Eukaryota</taxon>
        <taxon>Viridiplantae</taxon>
        <taxon>Streptophyta</taxon>
        <taxon>Embryophyta</taxon>
        <taxon>Tracheophyta</taxon>
        <taxon>Spermatophyta</taxon>
        <taxon>Magnoliopsida</taxon>
        <taxon>eudicotyledons</taxon>
        <taxon>Gunneridae</taxon>
        <taxon>Pentapetalae</taxon>
        <taxon>asterids</taxon>
        <taxon>lamiids</taxon>
        <taxon>Lamiales</taxon>
        <taxon>Plantaginaceae</taxon>
        <taxon>Cheloneae</taxon>
        <taxon>Penstemon</taxon>
    </lineage>
</organism>
<dbReference type="AlphaFoldDB" id="A0ABD3U4I1"/>